<evidence type="ECO:0000313" key="2">
    <source>
        <dbReference type="EMBL" id="KAG2236563.1"/>
    </source>
</evidence>
<feature type="compositionally biased region" description="Basic and acidic residues" evidence="1">
    <location>
        <begin position="428"/>
        <end position="447"/>
    </location>
</feature>
<dbReference type="Pfam" id="PF07173">
    <property type="entry name" value="GRDP-like"/>
    <property type="match status" value="1"/>
</dbReference>
<accession>A0A8H7SYN8</accession>
<name>A0A8H7SYN8_9FUNG</name>
<dbReference type="EMBL" id="JAEPRE010000016">
    <property type="protein sequence ID" value="KAG2236563.1"/>
    <property type="molecule type" value="Genomic_DNA"/>
</dbReference>
<evidence type="ECO:0000256" key="1">
    <source>
        <dbReference type="SAM" id="MobiDB-lite"/>
    </source>
</evidence>
<gene>
    <name evidence="2" type="ORF">INT48_000863</name>
</gene>
<feature type="non-terminal residue" evidence="2">
    <location>
        <position position="1"/>
    </location>
</feature>
<keyword evidence="3" id="KW-1185">Reference proteome</keyword>
<organism evidence="2 3">
    <name type="scientific">Thamnidium elegans</name>
    <dbReference type="NCBI Taxonomy" id="101142"/>
    <lineage>
        <taxon>Eukaryota</taxon>
        <taxon>Fungi</taxon>
        <taxon>Fungi incertae sedis</taxon>
        <taxon>Mucoromycota</taxon>
        <taxon>Mucoromycotina</taxon>
        <taxon>Mucoromycetes</taxon>
        <taxon>Mucorales</taxon>
        <taxon>Mucorineae</taxon>
        <taxon>Mucoraceae</taxon>
        <taxon>Thamnidium</taxon>
    </lineage>
</organism>
<dbReference type="PANTHER" id="PTHR34365:SF7">
    <property type="entry name" value="GLYCINE-RICH DOMAIN-CONTAINING PROTEIN 1"/>
    <property type="match status" value="1"/>
</dbReference>
<dbReference type="PANTHER" id="PTHR34365">
    <property type="entry name" value="ENOLASE (DUF1399)"/>
    <property type="match status" value="1"/>
</dbReference>
<feature type="region of interest" description="Disordered" evidence="1">
    <location>
        <begin position="527"/>
        <end position="551"/>
    </location>
</feature>
<dbReference type="Proteomes" id="UP000613177">
    <property type="component" value="Unassembled WGS sequence"/>
</dbReference>
<protein>
    <submittedName>
        <fullName evidence="2">Uncharacterized protein</fullName>
    </submittedName>
</protein>
<dbReference type="AlphaFoldDB" id="A0A8H7SYN8"/>
<reference evidence="2" key="1">
    <citation type="submission" date="2021-01" db="EMBL/GenBank/DDBJ databases">
        <title>Metabolic potential, ecology and presence of endohyphal bacteria is reflected in genomic diversity of Mucoromycotina.</title>
        <authorList>
            <person name="Muszewska A."/>
            <person name="Okrasinska A."/>
            <person name="Steczkiewicz K."/>
            <person name="Drgas O."/>
            <person name="Orlowska M."/>
            <person name="Perlinska-Lenart U."/>
            <person name="Aleksandrzak-Piekarczyk T."/>
            <person name="Szatraj K."/>
            <person name="Zielenkiewicz U."/>
            <person name="Pilsyk S."/>
            <person name="Malc E."/>
            <person name="Mieczkowski P."/>
            <person name="Kruszewska J.S."/>
            <person name="Biernat P."/>
            <person name="Pawlowska J."/>
        </authorList>
    </citation>
    <scope>NUCLEOTIDE SEQUENCE</scope>
    <source>
        <strain evidence="2">WA0000018081</strain>
    </source>
</reference>
<feature type="compositionally biased region" description="Basic and acidic residues" evidence="1">
    <location>
        <begin position="529"/>
        <end position="543"/>
    </location>
</feature>
<comment type="caution">
    <text evidence="2">The sequence shown here is derived from an EMBL/GenBank/DDBJ whole genome shotgun (WGS) entry which is preliminary data.</text>
</comment>
<proteinExistence type="predicted"/>
<evidence type="ECO:0000313" key="3">
    <source>
        <dbReference type="Proteomes" id="UP000613177"/>
    </source>
</evidence>
<sequence length="774" mass="89018">MYYDREPPEEDHNVKFPTLDTVTVANCWYYLSLLERFVNVTSRMSDKTLKTYLVRAEYRYFQWIANKGTRKRDDTLPPLDVAFFWQAHMLSPFRFYEDTLRIKPYKSDLIPLKEIHDFQTNRNPKVLAEWRRFMKDVNYDLTEEVIEKNEGSASVRCVVCNMRMEVAWDEYAEWRTDHSVALQCHCCGVMFTIKHVGKANLLADNARVHKTAGLLLDENGKKISSHCEHELLSPLKDIKSLPFNEGLGPLEDLLKKKKSTASCNTNLSKPKKNVVNALQSTYLCTPYRASSIDMIQAVARQYKFAVKVTKIINWNAPDGMIKGIRHYASFLAVIHDNKSIIAVPTYEIDLAWHTHMLSALAYRNFCYKIFNKLINHDDTIPEENLKDHVKQTDIAWKQRNNRRVFLNLPTLPESRPVSPTNSEIEREEAEKAREEKEKTKKAEAENTKKKKSFKKKIVHLMSFKKKKDITTIAHLTNTTYVPSPKPPIQYVTPRDVYCDEKTLFSWAYDEGTYKSSSTYKYISQENNASEEKYDEKSNPSKEDCENEEPSYDKEKISFHDRRDIKDFVKLNNSDNLMNSKFKETKESPYGFIGTSNCGNTDILDQWGDNKSFTKAYVGKASTEPLVSGYKKVYLTIEGKAPVYSPKGLKNIPELHKSNRKKHNDIYGSRNTSYNTAGDNFNWYNISMMWYDSLIDTSRKARGDCGGFSNCGNDQSSRSRCAAAVEQQAVIIPTQAAVDCPVMVDHLQAAGDHLQAAADHLRVVEEVEDLVVEAV</sequence>
<feature type="region of interest" description="Disordered" evidence="1">
    <location>
        <begin position="410"/>
        <end position="448"/>
    </location>
</feature>
<dbReference type="InterPro" id="IPR009836">
    <property type="entry name" value="GRDP-like"/>
</dbReference>